<dbReference type="EMBL" id="CP114014">
    <property type="protein sequence ID" value="XAY07757.1"/>
    <property type="molecule type" value="Genomic_DNA"/>
</dbReference>
<reference evidence="3" key="1">
    <citation type="submission" date="2022-12" db="EMBL/GenBank/DDBJ databases">
        <title>Paraconexibacter alkalitolerans sp. nov. and Baekduia alba sp. nov., isolated from soil and emended description of the genera Paraconexibacter (Chun et al., 2020) and Baekduia (An et al., 2020).</title>
        <authorList>
            <person name="Vieira S."/>
            <person name="Huber K.J."/>
            <person name="Geppert A."/>
            <person name="Wolf J."/>
            <person name="Neumann-Schaal M."/>
            <person name="Muesken M."/>
            <person name="Overmann J."/>
        </authorList>
    </citation>
    <scope>NUCLEOTIDE SEQUENCE</scope>
    <source>
        <strain evidence="3">AEG42_29</strain>
    </source>
</reference>
<name>A0AAU7B249_9ACTN</name>
<organism evidence="3">
    <name type="scientific">Paraconexibacter sp. AEG42_29</name>
    <dbReference type="NCBI Taxonomy" id="2997339"/>
    <lineage>
        <taxon>Bacteria</taxon>
        <taxon>Bacillati</taxon>
        <taxon>Actinomycetota</taxon>
        <taxon>Thermoleophilia</taxon>
        <taxon>Solirubrobacterales</taxon>
        <taxon>Paraconexibacteraceae</taxon>
        <taxon>Paraconexibacter</taxon>
    </lineage>
</organism>
<dbReference type="SUPFAM" id="SSF159245">
    <property type="entry name" value="AttH-like"/>
    <property type="match status" value="1"/>
</dbReference>
<dbReference type="Pfam" id="PF23212">
    <property type="entry name" value="DUF7064"/>
    <property type="match status" value="1"/>
</dbReference>
<feature type="domain" description="DUF7064" evidence="1">
    <location>
        <begin position="179"/>
        <end position="300"/>
    </location>
</feature>
<dbReference type="RefSeq" id="WP_354698948.1">
    <property type="nucleotide sequence ID" value="NZ_CP114014.1"/>
</dbReference>
<dbReference type="KEGG" id="parq:DSM112329_04647"/>
<dbReference type="InterPro" id="IPR055492">
    <property type="entry name" value="DUF7064"/>
</dbReference>
<dbReference type="Pfam" id="PF23213">
    <property type="entry name" value="DUF7065"/>
    <property type="match status" value="1"/>
</dbReference>
<sequence length="322" mass="35547">MGATTIQHGAGSELRQAPEPDEWWQDSAFLTWYSPAAGIGGLTRIGHEPNHRDGLVALWSGVVAKDGRRFRRNVATPLTDADRRDDGFGAFDGRHCLTHAGDRLRYRVEDDGCRIDLEVEDFYPRTDFFPKNAGSLVDDFASSHFETSGRVTGTVELDGQRYEIEDGLCHRDRSWGIRKWDTLLNHRWMPGTFGPELSFGCISWHAVDGSLGQFGYVVRDGEVIHADAIDITVTMEADGVSYRAGHATWTFPDGQTFAVEARPIHGTLSEHHGVSCIDAICEVERDGRVGFCDLEVTSNPRAGTGPVTVALLANTTEGFSHR</sequence>
<evidence type="ECO:0000313" key="3">
    <source>
        <dbReference type="EMBL" id="XAY07757.1"/>
    </source>
</evidence>
<evidence type="ECO:0000259" key="2">
    <source>
        <dbReference type="Pfam" id="PF23213"/>
    </source>
</evidence>
<evidence type="ECO:0000259" key="1">
    <source>
        <dbReference type="Pfam" id="PF23212"/>
    </source>
</evidence>
<accession>A0AAU7B249</accession>
<dbReference type="AlphaFoldDB" id="A0AAU7B249"/>
<gene>
    <name evidence="3" type="ORF">DSM112329_04647</name>
</gene>
<dbReference type="InterPro" id="IPR055493">
    <property type="entry name" value="DUF7065"/>
</dbReference>
<proteinExistence type="predicted"/>
<protein>
    <submittedName>
        <fullName evidence="3">Uncharacterized protein</fullName>
    </submittedName>
</protein>
<feature type="domain" description="DUF7065" evidence="2">
    <location>
        <begin position="8"/>
        <end position="178"/>
    </location>
</feature>